<dbReference type="InterPro" id="IPR015943">
    <property type="entry name" value="WD40/YVTN_repeat-like_dom_sf"/>
</dbReference>
<organism evidence="4">
    <name type="scientific">Rodentolepis nana</name>
    <name type="common">Dwarf tapeworm</name>
    <name type="synonym">Hymenolepis nana</name>
    <dbReference type="NCBI Taxonomy" id="102285"/>
    <lineage>
        <taxon>Eukaryota</taxon>
        <taxon>Metazoa</taxon>
        <taxon>Spiralia</taxon>
        <taxon>Lophotrochozoa</taxon>
        <taxon>Platyhelminthes</taxon>
        <taxon>Cestoda</taxon>
        <taxon>Eucestoda</taxon>
        <taxon>Cyclophyllidea</taxon>
        <taxon>Hymenolepididae</taxon>
        <taxon>Rodentolepis</taxon>
    </lineage>
</organism>
<proteinExistence type="predicted"/>
<evidence type="ECO:0000256" key="1">
    <source>
        <dbReference type="ARBA" id="ARBA00022737"/>
    </source>
</evidence>
<dbReference type="SMART" id="SM00320">
    <property type="entry name" value="WD40"/>
    <property type="match status" value="3"/>
</dbReference>
<dbReference type="GO" id="GO:0005509">
    <property type="term" value="F:calcium ion binding"/>
    <property type="evidence" value="ECO:0007669"/>
    <property type="project" value="InterPro"/>
</dbReference>
<dbReference type="PROSITE" id="PS00018">
    <property type="entry name" value="EF_HAND_1"/>
    <property type="match status" value="1"/>
</dbReference>
<keyword evidence="1" id="KW-0677">Repeat</keyword>
<accession>A0A0R3T5W4</accession>
<dbReference type="PANTHER" id="PTHR44324">
    <property type="entry name" value="WD40 REPEAT DOMAIN 95"/>
    <property type="match status" value="1"/>
</dbReference>
<sequence>LLEINKDQFIDALSLILNKGSRQEYEELFDKIDVSNEGVVDWDEIASHFIAYYQERDERSNLISVPKWSDLKSFKVVHRDNIQRIAMISNPDRYMSVSREGLIVTYNIDMHPISAYKITTDLCKPRDLWVADVVALPNLNKLACFLSTKEILFAKLDLKLELAIPIKMVELPSAPLCADYWHNPENKHDFFLIWGDVDGYINIIFWKNVQSNLFEYPKNILQEKEDATIVVNYQTIMRESALSAIKRFKAHDDWVRQVQYIPQLDCIISCCTQRKNTIAISWLEKPSQLSELAQEEAFARNLSHISNIEVHQGVNAFDYHSGLSLIAMAGNNCQIALWNPHVTSRSNAVSLINFYIFKMLLLHPIRAALILSCSVFTVTRSVCYTNNP</sequence>
<dbReference type="WBParaSite" id="HNAJ_0000245201-mRNA-1">
    <property type="protein sequence ID" value="HNAJ_0000245201-mRNA-1"/>
    <property type="gene ID" value="HNAJ_0000245201"/>
</dbReference>
<keyword evidence="2" id="KW-0106">Calcium</keyword>
<dbReference type="PROSITE" id="PS50222">
    <property type="entry name" value="EF_HAND_2"/>
    <property type="match status" value="1"/>
</dbReference>
<dbReference type="SUPFAM" id="SSF50978">
    <property type="entry name" value="WD40 repeat-like"/>
    <property type="match status" value="1"/>
</dbReference>
<protein>
    <submittedName>
        <fullName evidence="4">EF-hand domain-containing protein</fullName>
    </submittedName>
</protein>
<dbReference type="Gene3D" id="1.10.238.10">
    <property type="entry name" value="EF-hand"/>
    <property type="match status" value="1"/>
</dbReference>
<feature type="domain" description="EF-hand" evidence="3">
    <location>
        <begin position="20"/>
        <end position="55"/>
    </location>
</feature>
<dbReference type="SUPFAM" id="SSF47473">
    <property type="entry name" value="EF-hand"/>
    <property type="match status" value="1"/>
</dbReference>
<dbReference type="InterPro" id="IPR018247">
    <property type="entry name" value="EF_Hand_1_Ca_BS"/>
</dbReference>
<dbReference type="InterPro" id="IPR051242">
    <property type="entry name" value="WD-EF-hand_domain"/>
</dbReference>
<evidence type="ECO:0000256" key="2">
    <source>
        <dbReference type="ARBA" id="ARBA00022837"/>
    </source>
</evidence>
<dbReference type="InterPro" id="IPR001680">
    <property type="entry name" value="WD40_rpt"/>
</dbReference>
<dbReference type="InterPro" id="IPR011992">
    <property type="entry name" value="EF-hand-dom_pair"/>
</dbReference>
<dbReference type="PANTHER" id="PTHR44324:SF1">
    <property type="entry name" value="WD REPEAT-CONTAINING PROTEIN 49"/>
    <property type="match status" value="1"/>
</dbReference>
<evidence type="ECO:0000313" key="4">
    <source>
        <dbReference type="WBParaSite" id="HNAJ_0000245201-mRNA-1"/>
    </source>
</evidence>
<dbReference type="AlphaFoldDB" id="A0A0R3T5W4"/>
<dbReference type="InterPro" id="IPR036322">
    <property type="entry name" value="WD40_repeat_dom_sf"/>
</dbReference>
<evidence type="ECO:0000259" key="3">
    <source>
        <dbReference type="PROSITE" id="PS50222"/>
    </source>
</evidence>
<dbReference type="Gene3D" id="2.130.10.10">
    <property type="entry name" value="YVTN repeat-like/Quinoprotein amine dehydrogenase"/>
    <property type="match status" value="1"/>
</dbReference>
<dbReference type="InterPro" id="IPR002048">
    <property type="entry name" value="EF_hand_dom"/>
</dbReference>
<name>A0A0R3T5W4_RODNA</name>
<reference evidence="4" key="1">
    <citation type="submission" date="2017-02" db="UniProtKB">
        <authorList>
            <consortium name="WormBaseParasite"/>
        </authorList>
    </citation>
    <scope>IDENTIFICATION</scope>
</reference>